<organism evidence="2">
    <name type="scientific">Arundo donax</name>
    <name type="common">Giant reed</name>
    <name type="synonym">Donax arundinaceus</name>
    <dbReference type="NCBI Taxonomy" id="35708"/>
    <lineage>
        <taxon>Eukaryota</taxon>
        <taxon>Viridiplantae</taxon>
        <taxon>Streptophyta</taxon>
        <taxon>Embryophyta</taxon>
        <taxon>Tracheophyta</taxon>
        <taxon>Spermatophyta</taxon>
        <taxon>Magnoliopsida</taxon>
        <taxon>Liliopsida</taxon>
        <taxon>Poales</taxon>
        <taxon>Poaceae</taxon>
        <taxon>PACMAD clade</taxon>
        <taxon>Arundinoideae</taxon>
        <taxon>Arundineae</taxon>
        <taxon>Arundo</taxon>
    </lineage>
</organism>
<evidence type="ECO:0000313" key="2">
    <source>
        <dbReference type="EMBL" id="JAE16080.1"/>
    </source>
</evidence>
<reference evidence="2" key="1">
    <citation type="submission" date="2014-09" db="EMBL/GenBank/DDBJ databases">
        <authorList>
            <person name="Magalhaes I.L.F."/>
            <person name="Oliveira U."/>
            <person name="Santos F.R."/>
            <person name="Vidigal T.H.D.A."/>
            <person name="Brescovit A.D."/>
            <person name="Santos A.J."/>
        </authorList>
    </citation>
    <scope>NUCLEOTIDE SEQUENCE</scope>
    <source>
        <tissue evidence="2">Shoot tissue taken approximately 20 cm above the soil surface</tissue>
    </source>
</reference>
<proteinExistence type="predicted"/>
<evidence type="ECO:0000256" key="1">
    <source>
        <dbReference type="SAM" id="SignalP"/>
    </source>
</evidence>
<protein>
    <submittedName>
        <fullName evidence="2">Uncharacterized protein</fullName>
    </submittedName>
</protein>
<accession>A0A0A9FTA7</accession>
<feature type="chain" id="PRO_5002044647" evidence="1">
    <location>
        <begin position="22"/>
        <end position="71"/>
    </location>
</feature>
<dbReference type="EMBL" id="GBRH01181816">
    <property type="protein sequence ID" value="JAE16080.1"/>
    <property type="molecule type" value="Transcribed_RNA"/>
</dbReference>
<sequence>MLLVHMQQLIPLLELSIAVQTFDILCKVQEVAFGAIPITLLHEYIRLTFALCSFRGARTRSPRINLDNFVQ</sequence>
<name>A0A0A9FTA7_ARUDO</name>
<dbReference type="AlphaFoldDB" id="A0A0A9FTA7"/>
<reference evidence="2" key="2">
    <citation type="journal article" date="2015" name="Data Brief">
        <title>Shoot transcriptome of the giant reed, Arundo donax.</title>
        <authorList>
            <person name="Barrero R.A."/>
            <person name="Guerrero F.D."/>
            <person name="Moolhuijzen P."/>
            <person name="Goolsby J.A."/>
            <person name="Tidwell J."/>
            <person name="Bellgard S.E."/>
            <person name="Bellgard M.I."/>
        </authorList>
    </citation>
    <scope>NUCLEOTIDE SEQUENCE</scope>
    <source>
        <tissue evidence="2">Shoot tissue taken approximately 20 cm above the soil surface</tissue>
    </source>
</reference>
<keyword evidence="1" id="KW-0732">Signal</keyword>
<feature type="signal peptide" evidence="1">
    <location>
        <begin position="1"/>
        <end position="21"/>
    </location>
</feature>